<evidence type="ECO:0000256" key="1">
    <source>
        <dbReference type="SAM" id="MobiDB-lite"/>
    </source>
</evidence>
<reference evidence="2" key="1">
    <citation type="submission" date="2021-03" db="EMBL/GenBank/DDBJ databases">
        <title>Draft genome sequence of rust myrtle Austropuccinia psidii MF-1, a brazilian biotype.</title>
        <authorList>
            <person name="Quecine M.C."/>
            <person name="Pachon D.M.R."/>
            <person name="Bonatelli M.L."/>
            <person name="Correr F.H."/>
            <person name="Franceschini L.M."/>
            <person name="Leite T.F."/>
            <person name="Margarido G.R.A."/>
            <person name="Almeida C.A."/>
            <person name="Ferrarezi J.A."/>
            <person name="Labate C.A."/>
        </authorList>
    </citation>
    <scope>NUCLEOTIDE SEQUENCE</scope>
    <source>
        <strain evidence="2">MF-1</strain>
    </source>
</reference>
<dbReference type="CDD" id="cd00076">
    <property type="entry name" value="HFD_SF"/>
    <property type="match status" value="1"/>
</dbReference>
<dbReference type="Gene3D" id="1.10.20.10">
    <property type="entry name" value="Histone, subunit A"/>
    <property type="match status" value="1"/>
</dbReference>
<evidence type="ECO:0008006" key="4">
    <source>
        <dbReference type="Google" id="ProtNLM"/>
    </source>
</evidence>
<organism evidence="2 3">
    <name type="scientific">Austropuccinia psidii MF-1</name>
    <dbReference type="NCBI Taxonomy" id="1389203"/>
    <lineage>
        <taxon>Eukaryota</taxon>
        <taxon>Fungi</taxon>
        <taxon>Dikarya</taxon>
        <taxon>Basidiomycota</taxon>
        <taxon>Pucciniomycotina</taxon>
        <taxon>Pucciniomycetes</taxon>
        <taxon>Pucciniales</taxon>
        <taxon>Sphaerophragmiaceae</taxon>
        <taxon>Austropuccinia</taxon>
    </lineage>
</organism>
<dbReference type="GO" id="GO:0046982">
    <property type="term" value="F:protein heterodimerization activity"/>
    <property type="evidence" value="ECO:0007669"/>
    <property type="project" value="InterPro"/>
</dbReference>
<dbReference type="OrthoDB" id="2193813at2759"/>
<feature type="region of interest" description="Disordered" evidence="1">
    <location>
        <begin position="134"/>
        <end position="169"/>
    </location>
</feature>
<dbReference type="InterPro" id="IPR009072">
    <property type="entry name" value="Histone-fold"/>
</dbReference>
<proteinExistence type="predicted"/>
<feature type="compositionally biased region" description="Polar residues" evidence="1">
    <location>
        <begin position="134"/>
        <end position="144"/>
    </location>
</feature>
<evidence type="ECO:0000313" key="2">
    <source>
        <dbReference type="EMBL" id="MBW0519601.1"/>
    </source>
</evidence>
<sequence length="307" mass="33381">MKAIDGVDGAHRPSPDPCSSPRCPASLQESTARFALLRLISIQLSAVGFTHVQNKSLLADIEGLVCALIDGLVRLAAAMGQHSRRSKPNIRDLLAACEDQGIQVKHLLQILSNPLPHHTDFDFELPLAPTTSAGDPTLSFLPSDSESDDGDPTGNIQIKKQKDSSATELCSKKLKRSDPERIGGLPHLPHLPANHTWKYTTLTPPSATVLPPEHLARPILPAPPTSNCLNFDFLQVDEDDPNTPACLGLLNRRIRDARLVERSLTNLVQPNLIFPGRLQMPKPNSDGSPQKLKISESDVPITNFEGD</sequence>
<keyword evidence="3" id="KW-1185">Reference proteome</keyword>
<feature type="region of interest" description="Disordered" evidence="1">
    <location>
        <begin position="1"/>
        <end position="24"/>
    </location>
</feature>
<evidence type="ECO:0000313" key="3">
    <source>
        <dbReference type="Proteomes" id="UP000765509"/>
    </source>
</evidence>
<protein>
    <recommendedName>
        <fullName evidence="4">Bromodomain associated domain-containing protein</fullName>
    </recommendedName>
</protein>
<comment type="caution">
    <text evidence="2">The sequence shown here is derived from an EMBL/GenBank/DDBJ whole genome shotgun (WGS) entry which is preliminary data.</text>
</comment>
<name>A0A9Q3EBZ8_9BASI</name>
<feature type="region of interest" description="Disordered" evidence="1">
    <location>
        <begin position="278"/>
        <end position="307"/>
    </location>
</feature>
<dbReference type="AlphaFoldDB" id="A0A9Q3EBZ8"/>
<accession>A0A9Q3EBZ8</accession>
<dbReference type="EMBL" id="AVOT02027515">
    <property type="protein sequence ID" value="MBW0519601.1"/>
    <property type="molecule type" value="Genomic_DNA"/>
</dbReference>
<gene>
    <name evidence="2" type="ORF">O181_059316</name>
</gene>
<dbReference type="Proteomes" id="UP000765509">
    <property type="component" value="Unassembled WGS sequence"/>
</dbReference>